<dbReference type="EMBL" id="CP000556">
    <property type="protein sequence ID" value="ABM97399.1"/>
    <property type="molecule type" value="Genomic_DNA"/>
</dbReference>
<accession>A2SPB0</accession>
<dbReference type="Proteomes" id="UP000000366">
    <property type="component" value="Plasmid RPME01"/>
</dbReference>
<reference evidence="1 2" key="1">
    <citation type="journal article" date="2007" name="J. Bacteriol.">
        <title>Whole-genome analysis of the methyl tert-butyl ether-degrading beta-proteobacterium Methylibium petroleiphilum PM1.</title>
        <authorList>
            <person name="Kane S.R."/>
            <person name="Chakicherla A.Y."/>
            <person name="Chain P.S.G."/>
            <person name="Schmidt R."/>
            <person name="Shin M.W."/>
            <person name="Legler T.C."/>
            <person name="Scow K.M."/>
            <person name="Larimer F.W."/>
            <person name="Lucas S.M."/>
            <person name="Richardson P.M."/>
            <person name="Hristova K.R."/>
        </authorList>
    </citation>
    <scope>NUCLEOTIDE SEQUENCE [LARGE SCALE GENOMIC DNA]</scope>
    <source>
        <strain evidence="2">ATCC BAA-1232 / LMG 22953 / PM1</strain>
        <plasmid evidence="1 2">RPME01</plasmid>
    </source>
</reference>
<geneLocation type="plasmid" evidence="1 2">
    <name>RPME01</name>
</geneLocation>
<evidence type="ECO:0000313" key="2">
    <source>
        <dbReference type="Proteomes" id="UP000000366"/>
    </source>
</evidence>
<name>A2SPB0_METPP</name>
<sequence length="209" mass="22739">MKGSTPSLTPSERHLRSLLAAFELREKMASVADAERAINVALSQCRDAIVAGVPCGDRPAGAAEVFISRTNWYRDEVLWPLFQQYIEARFIDPNALLVGRDVDDQGMLPLELAITVGNLGAAQAFMDAGADHTKVPSRDWSRTQNTRTKGGKPIADVFSFIDAKVPDPQGAGPFKAMVTEMSMRKRVAAVCEGAVTDRSPTPARRLRAL</sequence>
<dbReference type="AlphaFoldDB" id="A2SPB0"/>
<protein>
    <recommendedName>
        <fullName evidence="3">Ankyrin repeat domain-containing protein</fullName>
    </recommendedName>
</protein>
<keyword evidence="2" id="KW-1185">Reference proteome</keyword>
<gene>
    <name evidence="1" type="ordered locus">Mpe_B0635</name>
</gene>
<dbReference type="KEGG" id="mpt:Mpe_B0635"/>
<organism evidence="1 2">
    <name type="scientific">Methylibium petroleiphilum (strain ATCC BAA-1232 / LMG 22953 / PM1)</name>
    <dbReference type="NCBI Taxonomy" id="420662"/>
    <lineage>
        <taxon>Bacteria</taxon>
        <taxon>Pseudomonadati</taxon>
        <taxon>Pseudomonadota</taxon>
        <taxon>Betaproteobacteria</taxon>
        <taxon>Burkholderiales</taxon>
        <taxon>Sphaerotilaceae</taxon>
        <taxon>Methylibium</taxon>
    </lineage>
</organism>
<evidence type="ECO:0008006" key="3">
    <source>
        <dbReference type="Google" id="ProtNLM"/>
    </source>
</evidence>
<keyword evidence="1" id="KW-0614">Plasmid</keyword>
<proteinExistence type="predicted"/>
<dbReference type="HOGENOM" id="CLU_1314217_0_0_4"/>
<dbReference type="RefSeq" id="WP_011831944.1">
    <property type="nucleotide sequence ID" value="NC_008826.1"/>
</dbReference>
<evidence type="ECO:0000313" key="1">
    <source>
        <dbReference type="EMBL" id="ABM97399.1"/>
    </source>
</evidence>